<name>A0ABT8QSQ8_9FIRM</name>
<dbReference type="PANTHER" id="PTHR30032">
    <property type="entry name" value="N-ACETYLMURAMOYL-L-ALANINE AMIDASE-RELATED"/>
    <property type="match status" value="1"/>
</dbReference>
<comment type="caution">
    <text evidence="2">The sequence shown here is derived from an EMBL/GenBank/DDBJ whole genome shotgun (WGS) entry which is preliminary data.</text>
</comment>
<proteinExistence type="predicted"/>
<evidence type="ECO:0000313" key="3">
    <source>
        <dbReference type="Proteomes" id="UP001176021"/>
    </source>
</evidence>
<protein>
    <submittedName>
        <fullName evidence="2">Cell wall-binding repeat-containing protein</fullName>
    </submittedName>
</protein>
<dbReference type="Gene3D" id="3.40.50.12090">
    <property type="match status" value="1"/>
</dbReference>
<reference evidence="2" key="1">
    <citation type="submission" date="2022-05" db="EMBL/GenBank/DDBJ databases">
        <title>Expanded diversity of anoxic marine methylotrophy in a Black Sea sulfate reducing microorganism.</title>
        <authorList>
            <person name="Fischer P.Q."/>
            <person name="Stams A.J.M."/>
            <person name="Villanueva L."/>
            <person name="Sousa D.Z."/>
        </authorList>
    </citation>
    <scope>NUCLEOTIDE SEQUENCE</scope>
    <source>
        <strain evidence="2">P130</strain>
    </source>
</reference>
<keyword evidence="1" id="KW-0732">Signal</keyword>
<sequence length="1264" mass="132960">MKKTKKALASLAIAGMTLSLIPFNVFAATTVPTRIAGVTAEQTAVNIADQTGYTGAAILASSASYGMVDALTAGPLAASLKAPILLTGAGNTLDAATKAELTKLAVKTVYVTSGTAVIKQGVIDELKAMGIEVVSLGGYDRAETSVNIAKKMTGVTKVAVANTVVDALSIASVASAANQPILLTDKDALPASVAAYLAANSSIAASDVIGGTGVISDAVKAGLPAATRHAGMSAYDTNNQVIQDFASALAFENVYVANGITGIDALAGAPLAAQTKSAIVLTDGKTVPAAAAFTYSKATATTVVTALGGEYVVPESVRLGVAAGQVTPDSNKLEIVSVSALDDSNKYLEIVFSKPVSGLQTSDITVKNADTMARYGIKSVQMSSNNLTATVELYSQEDDVAVLEYLQDYNVTVNANGTILSFTFNRPYSQKVRVIDINPVDKEMKVAVDKGLQAGTVVTLDVPDSFKLDYQAALGELAQVWYDGDNELVNFKLLTTTSKVDAIEVSAEDEITLLGEDEEYDISEEEFSGKSKDKFLFYVNGEEVDVEDVVDEKYNFAKVGFDTSGDVEFISAYTLRDFLIVDSVNDDDEVIGVEGSSDFDASDATIIKDGKVIAPADLKKGDLLFFNEDADEDGYAEVLNNKVASGEIEEVYADSIEVDGETYDFDYDSEVAEDFDYEQGGAVYIDEDGEVADVDSDAAEELQAAGDVALYADYAGNLIYISGDTALVESNSKVAALTKDIIGYKTARDKIEIEAVNSDEDELSFDMDLEDFDTITVDGEEYDIDNDGSNDWTASLNTAKDAIVLSDNTDNKADVTISFDDEADAGSLVKLHLDDDGNLEEIEFFSGDSEDEGTKAIPSGGIEAGDKYVNGYKLVSGTVLFDATEDGVDTDADDYEVTTFGDYDGSDIVSGNYIYNDDQEVVAIWYDKTDSSDTTYDEAVVTKILRNTDDEVVSLTVFAGGKEQTYKVDDVAGFEKSSDLAKGDVVILEFDEDNSSIVKDIATADSDIDDNFADRVITGLSVKTVDVGSKEVTFTNGDTYKLADNGLVLDGYDNNDITDESLSDLRGETNVTIVKDAKTGKFVKFFVMEPAGQLSLAPINTAITAANAAKVVTSVDGSDVAVGTKWVTATVQANLTAAIQTATNAKTTVDTAAEVTAAANALDAAVAVYEAAKADGTKGVVLGDLTAADVSTKDGLGGIAFGVKVDFPANVTSVKVISVDGQAQDVQLADGVYKTVAGAYDAGSNEIEFEIVADGATKTVTITK</sequence>
<keyword evidence="3" id="KW-1185">Reference proteome</keyword>
<dbReference type="InterPro" id="IPR007253">
    <property type="entry name" value="Cell_wall-bd_2"/>
</dbReference>
<dbReference type="RefSeq" id="WP_302049342.1">
    <property type="nucleotide sequence ID" value="NZ_JAMJEV010000014.1"/>
</dbReference>
<accession>A0ABT8QSQ8</accession>
<dbReference type="Pfam" id="PF04122">
    <property type="entry name" value="CW_binding_2"/>
    <property type="match status" value="3"/>
</dbReference>
<dbReference type="EMBL" id="JAMJEV010000014">
    <property type="protein sequence ID" value="MDO0824397.1"/>
    <property type="molecule type" value="Genomic_DNA"/>
</dbReference>
<organism evidence="2 3">
    <name type="scientific">Desulfosporosinus nitroreducens</name>
    <dbReference type="NCBI Taxonomy" id="2018668"/>
    <lineage>
        <taxon>Bacteria</taxon>
        <taxon>Bacillati</taxon>
        <taxon>Bacillota</taxon>
        <taxon>Clostridia</taxon>
        <taxon>Eubacteriales</taxon>
        <taxon>Desulfitobacteriaceae</taxon>
        <taxon>Desulfosporosinus</taxon>
    </lineage>
</organism>
<evidence type="ECO:0000256" key="1">
    <source>
        <dbReference type="SAM" id="SignalP"/>
    </source>
</evidence>
<feature type="signal peptide" evidence="1">
    <location>
        <begin position="1"/>
        <end position="27"/>
    </location>
</feature>
<evidence type="ECO:0000313" key="2">
    <source>
        <dbReference type="EMBL" id="MDO0824397.1"/>
    </source>
</evidence>
<gene>
    <name evidence="2" type="ORF">M8H41_16280</name>
</gene>
<dbReference type="InterPro" id="IPR051922">
    <property type="entry name" value="Bact_Sporulation_Assoc"/>
</dbReference>
<dbReference type="Proteomes" id="UP001176021">
    <property type="component" value="Unassembled WGS sequence"/>
</dbReference>
<dbReference type="PANTHER" id="PTHR30032:SF8">
    <property type="entry name" value="GERMINATION-SPECIFIC N-ACETYLMURAMOYL-L-ALANINE AMIDASE"/>
    <property type="match status" value="1"/>
</dbReference>
<feature type="chain" id="PRO_5046470155" evidence="1">
    <location>
        <begin position="28"/>
        <end position="1264"/>
    </location>
</feature>